<organism evidence="2">
    <name type="scientific">Amblyomma triste</name>
    <name type="common">Neotropical tick</name>
    <dbReference type="NCBI Taxonomy" id="251400"/>
    <lineage>
        <taxon>Eukaryota</taxon>
        <taxon>Metazoa</taxon>
        <taxon>Ecdysozoa</taxon>
        <taxon>Arthropoda</taxon>
        <taxon>Chelicerata</taxon>
        <taxon>Arachnida</taxon>
        <taxon>Acari</taxon>
        <taxon>Parasitiformes</taxon>
        <taxon>Ixodida</taxon>
        <taxon>Ixodoidea</taxon>
        <taxon>Ixodidae</taxon>
        <taxon>Amblyomminae</taxon>
        <taxon>Amblyomma</taxon>
    </lineage>
</organism>
<feature type="chain" id="PRO_5001516030" evidence="1">
    <location>
        <begin position="22"/>
        <end position="204"/>
    </location>
</feature>
<protein>
    <submittedName>
        <fullName evidence="2">Putative secreted protein</fullName>
    </submittedName>
</protein>
<feature type="signal peptide" evidence="1">
    <location>
        <begin position="1"/>
        <end position="21"/>
    </location>
</feature>
<reference evidence="2" key="1">
    <citation type="submission" date="2014-03" db="EMBL/GenBank/DDBJ databases">
        <title>The sialotranscriptome of Amblyomma triste, Amblyomma parvum and Amblyomma cajennense ticks, uncovered by 454-based RNA-seq.</title>
        <authorList>
            <person name="Garcia G.R."/>
            <person name="Gardinassi L.G."/>
            <person name="Ribeiro J.M."/>
            <person name="Anatriello E."/>
            <person name="Ferreira B.R."/>
            <person name="Moreira H.N."/>
            <person name="Mafra C."/>
            <person name="Olegario M.M."/>
            <person name="Szabo P.J."/>
            <person name="Miranda-Santos I.K."/>
            <person name="Maruyama S.R."/>
        </authorList>
    </citation>
    <scope>NUCLEOTIDE SEQUENCE</scope>
    <source>
        <strain evidence="2">Mato Grasso do Sul</strain>
        <tissue evidence="2">Salivary glands</tissue>
    </source>
</reference>
<proteinExistence type="evidence at transcript level"/>
<sequence>MIKMTGTAFLFLNLWISSVQSCKQGTKSYYCWWGGILENLCPGVKLQLCTQYTIRCACDAGHSRDARGNCVLTTKCDGSNHNSGTGGSSSGTAVQPQDDESRRLLELFLRTVSVIESQNSIHLLRASREIPIPLCECMKSTWEATGLNDSIRTIECFYRLSVPNKANLMTRVTQRVDFVPQIEDGKVILLLKPADDVLAHCIGP</sequence>
<evidence type="ECO:0000256" key="1">
    <source>
        <dbReference type="SAM" id="SignalP"/>
    </source>
</evidence>
<dbReference type="AlphaFoldDB" id="A0A023G1P1"/>
<name>A0A023G1P1_AMBTT</name>
<evidence type="ECO:0000313" key="2">
    <source>
        <dbReference type="EMBL" id="JAC28106.1"/>
    </source>
</evidence>
<accession>A0A023G1P1</accession>
<keyword evidence="1" id="KW-0732">Signal</keyword>
<dbReference type="EMBL" id="GBBM01007312">
    <property type="protein sequence ID" value="JAC28106.1"/>
    <property type="molecule type" value="mRNA"/>
</dbReference>
<dbReference type="PROSITE" id="PS51257">
    <property type="entry name" value="PROKAR_LIPOPROTEIN"/>
    <property type="match status" value="1"/>
</dbReference>